<evidence type="ECO:0000256" key="9">
    <source>
        <dbReference type="PIRSR" id="PIRSR604385-2"/>
    </source>
</evidence>
<name>A0A934J1B3_9HYPH</name>
<keyword evidence="12" id="KW-1185">Reference proteome</keyword>
<comment type="caution">
    <text evidence="11">The sequence shown here is derived from an EMBL/GenBank/DDBJ whole genome shotgun (WGS) entry which is preliminary data.</text>
</comment>
<dbReference type="PANTHER" id="PTHR11839:SF18">
    <property type="entry name" value="NUDIX HYDROLASE DOMAIN-CONTAINING PROTEIN"/>
    <property type="match status" value="1"/>
</dbReference>
<evidence type="ECO:0000256" key="7">
    <source>
        <dbReference type="ARBA" id="ARBA00032162"/>
    </source>
</evidence>
<protein>
    <recommendedName>
        <fullName evidence="5">GDP-mannose pyrophosphatase</fullName>
    </recommendedName>
    <alternativeName>
        <fullName evidence="7">GDP-mannose hydrolase</fullName>
    </alternativeName>
    <alternativeName>
        <fullName evidence="8">GDPMK</fullName>
    </alternativeName>
</protein>
<evidence type="ECO:0000256" key="4">
    <source>
        <dbReference type="ARBA" id="ARBA00011738"/>
    </source>
</evidence>
<dbReference type="RefSeq" id="WP_198877635.1">
    <property type="nucleotide sequence ID" value="NZ_JAEKMH010000004.1"/>
</dbReference>
<dbReference type="CDD" id="cd24157">
    <property type="entry name" value="NUDIX_GDPMK"/>
    <property type="match status" value="1"/>
</dbReference>
<comment type="similarity">
    <text evidence="3">Belongs to the Nudix hydrolase family. NudK subfamily.</text>
</comment>
<dbReference type="PROSITE" id="PS51462">
    <property type="entry name" value="NUDIX"/>
    <property type="match status" value="1"/>
</dbReference>
<dbReference type="AlphaFoldDB" id="A0A934J1B3"/>
<dbReference type="GO" id="GO:0046872">
    <property type="term" value="F:metal ion binding"/>
    <property type="evidence" value="ECO:0007669"/>
    <property type="project" value="UniProtKB-KW"/>
</dbReference>
<feature type="binding site" evidence="9">
    <location>
        <position position="103"/>
    </location>
    <ligand>
        <name>Mg(2+)</name>
        <dbReference type="ChEBI" id="CHEBI:18420"/>
        <label>1</label>
    </ligand>
</feature>
<organism evidence="11 12">
    <name type="scientific">Devosia sediminis</name>
    <dbReference type="NCBI Taxonomy" id="2798801"/>
    <lineage>
        <taxon>Bacteria</taxon>
        <taxon>Pseudomonadati</taxon>
        <taxon>Pseudomonadota</taxon>
        <taxon>Alphaproteobacteria</taxon>
        <taxon>Hyphomicrobiales</taxon>
        <taxon>Devosiaceae</taxon>
        <taxon>Devosia</taxon>
    </lineage>
</organism>
<dbReference type="PANTHER" id="PTHR11839">
    <property type="entry name" value="UDP/ADP-SUGAR PYROPHOSPHATASE"/>
    <property type="match status" value="1"/>
</dbReference>
<evidence type="ECO:0000259" key="10">
    <source>
        <dbReference type="PROSITE" id="PS51462"/>
    </source>
</evidence>
<evidence type="ECO:0000256" key="5">
    <source>
        <dbReference type="ARBA" id="ARBA00016377"/>
    </source>
</evidence>
<gene>
    <name evidence="11" type="ORF">JEQ47_17110</name>
</gene>
<feature type="binding site" evidence="9">
    <location>
        <position position="152"/>
    </location>
    <ligand>
        <name>Mg(2+)</name>
        <dbReference type="ChEBI" id="CHEBI:18420"/>
        <label>1</label>
    </ligand>
</feature>
<evidence type="ECO:0000256" key="8">
    <source>
        <dbReference type="ARBA" id="ARBA00032272"/>
    </source>
</evidence>
<keyword evidence="6" id="KW-0378">Hydrolase</keyword>
<proteinExistence type="inferred from homology"/>
<evidence type="ECO:0000256" key="2">
    <source>
        <dbReference type="ARBA" id="ARBA00001946"/>
    </source>
</evidence>
<comment type="catalytic activity">
    <reaction evidence="1">
        <text>GDP-alpha-D-mannose + H2O = alpha-D-mannose 1-phosphate + GMP + 2 H(+)</text>
        <dbReference type="Rhea" id="RHEA:27978"/>
        <dbReference type="ChEBI" id="CHEBI:15377"/>
        <dbReference type="ChEBI" id="CHEBI:15378"/>
        <dbReference type="ChEBI" id="CHEBI:57527"/>
        <dbReference type="ChEBI" id="CHEBI:58115"/>
        <dbReference type="ChEBI" id="CHEBI:58409"/>
    </reaction>
</comment>
<accession>A0A934J1B3</accession>
<evidence type="ECO:0000313" key="12">
    <source>
        <dbReference type="Proteomes" id="UP000602124"/>
    </source>
</evidence>
<dbReference type="SUPFAM" id="SSF55811">
    <property type="entry name" value="Nudix"/>
    <property type="match status" value="1"/>
</dbReference>
<dbReference type="InterPro" id="IPR004385">
    <property type="entry name" value="NDP_pyrophosphatase"/>
</dbReference>
<comment type="subunit">
    <text evidence="4">Homodimer.</text>
</comment>
<dbReference type="GO" id="GO:0006753">
    <property type="term" value="P:nucleoside phosphate metabolic process"/>
    <property type="evidence" value="ECO:0007669"/>
    <property type="project" value="TreeGrafter"/>
</dbReference>
<sequence>MTDRTTIVSTTLLAQGWGRLTNYTIDYRRRDGQAQRLHREVYDHGNAAALLLHDPARDTVLLVRQFRLPVQLNGDQPDLLEACAGLLDGEDPATAAAREALEETGHAPRDVTHVCDAYMSPGSLTEKVSLFTGIYDETTFRHAGGGIEAEGEEIELVELAFAQALAMVRDGGITDAKTIILLQHVALWRR</sequence>
<dbReference type="NCBIfam" id="TIGR00052">
    <property type="entry name" value="nudix-type nucleoside diphosphatase, YffH/AdpP family"/>
    <property type="match status" value="1"/>
</dbReference>
<dbReference type="GO" id="GO:0005829">
    <property type="term" value="C:cytosol"/>
    <property type="evidence" value="ECO:0007669"/>
    <property type="project" value="TreeGrafter"/>
</dbReference>
<dbReference type="GO" id="GO:0016818">
    <property type="term" value="F:hydrolase activity, acting on acid anhydrides, in phosphorus-containing anhydrides"/>
    <property type="evidence" value="ECO:0007669"/>
    <property type="project" value="InterPro"/>
</dbReference>
<comment type="cofactor">
    <cofactor evidence="2 9">
        <name>Mg(2+)</name>
        <dbReference type="ChEBI" id="CHEBI:18420"/>
    </cofactor>
</comment>
<feature type="domain" description="Nudix hydrolase" evidence="10">
    <location>
        <begin position="42"/>
        <end position="181"/>
    </location>
</feature>
<evidence type="ECO:0000313" key="11">
    <source>
        <dbReference type="EMBL" id="MBJ3786448.1"/>
    </source>
</evidence>
<dbReference type="EMBL" id="JAEKMH010000004">
    <property type="protein sequence ID" value="MBJ3786448.1"/>
    <property type="molecule type" value="Genomic_DNA"/>
</dbReference>
<dbReference type="InterPro" id="IPR000086">
    <property type="entry name" value="NUDIX_hydrolase_dom"/>
</dbReference>
<keyword evidence="9" id="KW-0479">Metal-binding</keyword>
<dbReference type="Proteomes" id="UP000602124">
    <property type="component" value="Unassembled WGS sequence"/>
</dbReference>
<dbReference type="Gene3D" id="3.90.79.10">
    <property type="entry name" value="Nucleoside Triphosphate Pyrophosphohydrolase"/>
    <property type="match status" value="1"/>
</dbReference>
<keyword evidence="9" id="KW-0460">Magnesium</keyword>
<dbReference type="Pfam" id="PF00293">
    <property type="entry name" value="NUDIX"/>
    <property type="match status" value="1"/>
</dbReference>
<feature type="binding site" evidence="9">
    <location>
        <position position="99"/>
    </location>
    <ligand>
        <name>Mg(2+)</name>
        <dbReference type="ChEBI" id="CHEBI:18420"/>
        <label>1</label>
    </ligand>
</feature>
<evidence type="ECO:0000256" key="1">
    <source>
        <dbReference type="ARBA" id="ARBA00000847"/>
    </source>
</evidence>
<dbReference type="InterPro" id="IPR015797">
    <property type="entry name" value="NUDIX_hydrolase-like_dom_sf"/>
</dbReference>
<feature type="binding site" evidence="9">
    <location>
        <position position="84"/>
    </location>
    <ligand>
        <name>Mg(2+)</name>
        <dbReference type="ChEBI" id="CHEBI:18420"/>
        <label>1</label>
    </ligand>
</feature>
<reference evidence="11" key="1">
    <citation type="submission" date="2020-12" db="EMBL/GenBank/DDBJ databases">
        <title>Devosia sp. MSA67 isolated from Mo River.</title>
        <authorList>
            <person name="Ma F."/>
            <person name="Zi Z."/>
        </authorList>
    </citation>
    <scope>NUCLEOTIDE SEQUENCE</scope>
    <source>
        <strain evidence="11">MSA67</strain>
    </source>
</reference>
<evidence type="ECO:0000256" key="6">
    <source>
        <dbReference type="ARBA" id="ARBA00022801"/>
    </source>
</evidence>
<evidence type="ECO:0000256" key="3">
    <source>
        <dbReference type="ARBA" id="ARBA00007275"/>
    </source>
</evidence>
<dbReference type="GO" id="GO:0019693">
    <property type="term" value="P:ribose phosphate metabolic process"/>
    <property type="evidence" value="ECO:0007669"/>
    <property type="project" value="TreeGrafter"/>
</dbReference>